<feature type="transmembrane region" description="Helical" evidence="6">
    <location>
        <begin position="175"/>
        <end position="194"/>
    </location>
</feature>
<evidence type="ECO:0000313" key="8">
    <source>
        <dbReference type="Proteomes" id="UP000813444"/>
    </source>
</evidence>
<dbReference type="GO" id="GO:0007096">
    <property type="term" value="P:regulation of exit from mitosis"/>
    <property type="evidence" value="ECO:0007669"/>
    <property type="project" value="TreeGrafter"/>
</dbReference>
<accession>A0A8K0T6J5</accession>
<keyword evidence="3 6" id="KW-1133">Transmembrane helix</keyword>
<reference evidence="7" key="1">
    <citation type="journal article" date="2021" name="Nat. Commun.">
        <title>Genetic determinants of endophytism in the Arabidopsis root mycobiome.</title>
        <authorList>
            <person name="Mesny F."/>
            <person name="Miyauchi S."/>
            <person name="Thiergart T."/>
            <person name="Pickel B."/>
            <person name="Atanasova L."/>
            <person name="Karlsson M."/>
            <person name="Huettel B."/>
            <person name="Barry K.W."/>
            <person name="Haridas S."/>
            <person name="Chen C."/>
            <person name="Bauer D."/>
            <person name="Andreopoulos W."/>
            <person name="Pangilinan J."/>
            <person name="LaButti K."/>
            <person name="Riley R."/>
            <person name="Lipzen A."/>
            <person name="Clum A."/>
            <person name="Drula E."/>
            <person name="Henrissat B."/>
            <person name="Kohler A."/>
            <person name="Grigoriev I.V."/>
            <person name="Martin F.M."/>
            <person name="Hacquard S."/>
        </authorList>
    </citation>
    <scope>NUCLEOTIDE SEQUENCE</scope>
    <source>
        <strain evidence="7">MPI-CAGE-CH-0235</strain>
    </source>
</reference>
<dbReference type="AlphaFoldDB" id="A0A8K0T6J5"/>
<evidence type="ECO:0000256" key="1">
    <source>
        <dbReference type="ARBA" id="ARBA00004127"/>
    </source>
</evidence>
<evidence type="ECO:0000256" key="2">
    <source>
        <dbReference type="ARBA" id="ARBA00022692"/>
    </source>
</evidence>
<feature type="transmembrane region" description="Helical" evidence="6">
    <location>
        <begin position="206"/>
        <end position="226"/>
    </location>
</feature>
<dbReference type="OrthoDB" id="3363151at2759"/>
<evidence type="ECO:0008006" key="9">
    <source>
        <dbReference type="Google" id="ProtNLM"/>
    </source>
</evidence>
<feature type="region of interest" description="Disordered" evidence="5">
    <location>
        <begin position="318"/>
        <end position="348"/>
    </location>
</feature>
<comment type="caution">
    <text evidence="7">The sequence shown here is derived from an EMBL/GenBank/DDBJ whole genome shotgun (WGS) entry which is preliminary data.</text>
</comment>
<gene>
    <name evidence="7" type="ORF">B0I35DRAFT_403455</name>
</gene>
<name>A0A8K0T6J5_9HYPO</name>
<dbReference type="PANTHER" id="PTHR28293:SF1">
    <property type="entry name" value="NUCLEAR RIM PROTEIN 1"/>
    <property type="match status" value="1"/>
</dbReference>
<sequence>MPRLVRRRPLLERLQTMLSPGDFSLWLSEEIETRELDSKKVGTYLGLGLNFTLLVARANSGASAPEDDVFSDEAGSSWLSLFIYPIVWSLVCISLLNALYAFTRTRSYRLFEANVDVRPSTPSARRVKVQSTPTSSASPMRFLADLMTPDSAESRAHPDKSRDVWEISVWDPLPVSLQLVCLFSPGHVLAYLLFLPLAPLDPRPSVTVFCTLVMQGVLTGQLLVLASQFTQQAKDNAIIQKEVMHEYDTKFVHPRLHPVVRDVGTQVTEDQVGRTRDIVQTFTPTTQLRRGFETHPNPNYIDHVDPDHLSNSHLSHLRRTPAASPTAQYSEASRLGLTERKSGMRQSLPATYTPVRTQTPDVGATPGTDLNFGGSMGIHSHHKSPLKKAVSYGDIQQPSSPRNSREMAAYEQGSWGRQSSPTKGTTPLRRSIGIGAGFPTNIRGQNAGVKGYTERYPSRW</sequence>
<dbReference type="EMBL" id="JAGPNK010000001">
    <property type="protein sequence ID" value="KAH7328014.1"/>
    <property type="molecule type" value="Genomic_DNA"/>
</dbReference>
<dbReference type="GO" id="GO:0012505">
    <property type="term" value="C:endomembrane system"/>
    <property type="evidence" value="ECO:0007669"/>
    <property type="project" value="UniProtKB-SubCell"/>
</dbReference>
<feature type="transmembrane region" description="Helical" evidence="6">
    <location>
        <begin position="78"/>
        <end position="102"/>
    </location>
</feature>
<feature type="compositionally biased region" description="Polar residues" evidence="5">
    <location>
        <begin position="415"/>
        <end position="425"/>
    </location>
</feature>
<evidence type="ECO:0000313" key="7">
    <source>
        <dbReference type="EMBL" id="KAH7328014.1"/>
    </source>
</evidence>
<evidence type="ECO:0000256" key="3">
    <source>
        <dbReference type="ARBA" id="ARBA00022989"/>
    </source>
</evidence>
<keyword evidence="8" id="KW-1185">Reference proteome</keyword>
<feature type="region of interest" description="Disordered" evidence="5">
    <location>
        <begin position="377"/>
        <end position="439"/>
    </location>
</feature>
<evidence type="ECO:0000256" key="6">
    <source>
        <dbReference type="SAM" id="Phobius"/>
    </source>
</evidence>
<evidence type="ECO:0000256" key="5">
    <source>
        <dbReference type="SAM" id="MobiDB-lite"/>
    </source>
</evidence>
<dbReference type="GO" id="GO:0043007">
    <property type="term" value="P:maintenance of rDNA"/>
    <property type="evidence" value="ECO:0007669"/>
    <property type="project" value="TreeGrafter"/>
</dbReference>
<dbReference type="Pfam" id="PF10332">
    <property type="entry name" value="DUF2418"/>
    <property type="match status" value="1"/>
</dbReference>
<keyword evidence="4 6" id="KW-0472">Membrane</keyword>
<proteinExistence type="predicted"/>
<organism evidence="7 8">
    <name type="scientific">Stachybotrys elegans</name>
    <dbReference type="NCBI Taxonomy" id="80388"/>
    <lineage>
        <taxon>Eukaryota</taxon>
        <taxon>Fungi</taxon>
        <taxon>Dikarya</taxon>
        <taxon>Ascomycota</taxon>
        <taxon>Pezizomycotina</taxon>
        <taxon>Sordariomycetes</taxon>
        <taxon>Hypocreomycetidae</taxon>
        <taxon>Hypocreales</taxon>
        <taxon>Stachybotryaceae</taxon>
        <taxon>Stachybotrys</taxon>
    </lineage>
</organism>
<dbReference type="PANTHER" id="PTHR28293">
    <property type="entry name" value="NUCLEAR RIM PROTEIN 1"/>
    <property type="match status" value="1"/>
</dbReference>
<protein>
    <recommendedName>
        <fullName evidence="9">Meiotically up-regulated gene 154 protein</fullName>
    </recommendedName>
</protein>
<dbReference type="InterPro" id="IPR018819">
    <property type="entry name" value="Nur1/Mug154"/>
</dbReference>
<evidence type="ECO:0000256" key="4">
    <source>
        <dbReference type="ARBA" id="ARBA00023136"/>
    </source>
</evidence>
<dbReference type="Proteomes" id="UP000813444">
    <property type="component" value="Unassembled WGS sequence"/>
</dbReference>
<feature type="transmembrane region" description="Helical" evidence="6">
    <location>
        <begin position="41"/>
        <end position="58"/>
    </location>
</feature>
<keyword evidence="2 6" id="KW-0812">Transmembrane</keyword>
<comment type="subcellular location">
    <subcellularLocation>
        <location evidence="1">Endomembrane system</location>
        <topology evidence="1">Multi-pass membrane protein</topology>
    </subcellularLocation>
</comment>